<protein>
    <submittedName>
        <fullName evidence="1">Uncharacterized protein</fullName>
    </submittedName>
</protein>
<evidence type="ECO:0000313" key="2">
    <source>
        <dbReference type="Proteomes" id="UP000246635"/>
    </source>
</evidence>
<keyword evidence="2" id="KW-1185">Reference proteome</keyword>
<reference evidence="1 2" key="1">
    <citation type="submission" date="2018-05" db="EMBL/GenBank/DDBJ databases">
        <title>Genomic Encyclopedia of Type Strains, Phase III (KMG-III): the genomes of soil and plant-associated and newly described type strains.</title>
        <authorList>
            <person name="Whitman W."/>
        </authorList>
    </citation>
    <scope>NUCLEOTIDE SEQUENCE [LARGE SCALE GENOMIC DNA]</scope>
    <source>
        <strain evidence="1 2">CECT 5696</strain>
    </source>
</reference>
<gene>
    <name evidence="1" type="ORF">DFQ01_109191</name>
</gene>
<sequence length="177" mass="19336">MPTLGKPRKRHRTKLSVKRRPRSAACFRSSKRTEIVTELAPITIPPTNIVRSHAFSVALPDNKQLLTASGVVDLGLNAVSREDELVIVPVEFTIQQDRVELLFGLDATLSNSTLLIAPNSINTFNRNPSEVALINGEVRLLPTPDETAKHLFVTAVARVRGASMGRFGYTISALIIG</sequence>
<dbReference type="RefSeq" id="WP_110044595.1">
    <property type="nucleotide sequence ID" value="NZ_CP054613.1"/>
</dbReference>
<evidence type="ECO:0000313" key="1">
    <source>
        <dbReference type="EMBL" id="PWW02566.1"/>
    </source>
</evidence>
<proteinExistence type="predicted"/>
<accession>A0A2V2YUG3</accession>
<organism evidence="1 2">
    <name type="scientific">Paenibacillus cellulosilyticus</name>
    <dbReference type="NCBI Taxonomy" id="375489"/>
    <lineage>
        <taxon>Bacteria</taxon>
        <taxon>Bacillati</taxon>
        <taxon>Bacillota</taxon>
        <taxon>Bacilli</taxon>
        <taxon>Bacillales</taxon>
        <taxon>Paenibacillaceae</taxon>
        <taxon>Paenibacillus</taxon>
    </lineage>
</organism>
<dbReference type="AlphaFoldDB" id="A0A2V2YUG3"/>
<dbReference type="EMBL" id="QGTQ01000009">
    <property type="protein sequence ID" value="PWW02566.1"/>
    <property type="molecule type" value="Genomic_DNA"/>
</dbReference>
<name>A0A2V2YUG3_9BACL</name>
<dbReference type="OrthoDB" id="9829955at2"/>
<dbReference type="Proteomes" id="UP000246635">
    <property type="component" value="Unassembled WGS sequence"/>
</dbReference>
<comment type="caution">
    <text evidence="1">The sequence shown here is derived from an EMBL/GenBank/DDBJ whole genome shotgun (WGS) entry which is preliminary data.</text>
</comment>